<feature type="domain" description="SH3b" evidence="1">
    <location>
        <begin position="63"/>
        <end position="133"/>
    </location>
</feature>
<dbReference type="OrthoDB" id="74312at2"/>
<dbReference type="InterPro" id="IPR003646">
    <property type="entry name" value="SH3-like_bac-type"/>
</dbReference>
<keyword evidence="3" id="KW-1185">Reference proteome</keyword>
<dbReference type="PROSITE" id="PS51781">
    <property type="entry name" value="SH3B"/>
    <property type="match status" value="1"/>
</dbReference>
<dbReference type="STRING" id="50718.SU60_13435"/>
<dbReference type="AlphaFoldDB" id="A0A0C3HR48"/>
<dbReference type="Gene3D" id="2.30.30.40">
    <property type="entry name" value="SH3 Domains"/>
    <property type="match status" value="1"/>
</dbReference>
<organism evidence="2 3">
    <name type="scientific">Vibrio mytili</name>
    <dbReference type="NCBI Taxonomy" id="50718"/>
    <lineage>
        <taxon>Bacteria</taxon>
        <taxon>Pseudomonadati</taxon>
        <taxon>Pseudomonadota</taxon>
        <taxon>Gammaproteobacteria</taxon>
        <taxon>Vibrionales</taxon>
        <taxon>Vibrionaceae</taxon>
        <taxon>Vibrio</taxon>
    </lineage>
</organism>
<dbReference type="RefSeq" id="WP_041155945.1">
    <property type="nucleotide sequence ID" value="NZ_CBCRVP010000002.1"/>
</dbReference>
<reference evidence="2 3" key="1">
    <citation type="submission" date="2015-01" db="EMBL/GenBank/DDBJ databases">
        <title>Draft genome of Vibrio mytili type strain CAIM 528.</title>
        <authorList>
            <person name="Gonzalez-Castillo A."/>
            <person name="Gomez-Gil B."/>
            <person name="Enciso-Ibarra J."/>
        </authorList>
    </citation>
    <scope>NUCLEOTIDE SEQUENCE [LARGE SCALE GENOMIC DNA]</scope>
    <source>
        <strain evidence="2 3">CAIM 528</strain>
    </source>
</reference>
<sequence>MKKVLIAVGFILLLSGAGAAYYFLYMQDEDVTESQIDKPSPVSKEDRTASKPIMDLEATPEPVTEYYVIERRLNVYNKPDNNALVVDVMYKGEKVAVLEKKEGWYRISDYLVYEEGGEETAEWVDAKGLSDALPVIEEQERLEILDGYLQKSDDLAAHLDIFRDKTQQLLNDETCHPGDFEELGGWVRSVTYDQRNVYFIYCGGLQQQNKIYLDVDSGEIFYR</sequence>
<dbReference type="EMBL" id="JXOK01000049">
    <property type="protein sequence ID" value="KIN10601.1"/>
    <property type="molecule type" value="Genomic_DNA"/>
</dbReference>
<dbReference type="Pfam" id="PF08239">
    <property type="entry name" value="SH3_3"/>
    <property type="match status" value="1"/>
</dbReference>
<proteinExistence type="predicted"/>
<name>A0A0C3HR48_9VIBR</name>
<accession>A0A0C3HR48</accession>
<comment type="caution">
    <text evidence="2">The sequence shown here is derived from an EMBL/GenBank/DDBJ whole genome shotgun (WGS) entry which is preliminary data.</text>
</comment>
<evidence type="ECO:0000313" key="3">
    <source>
        <dbReference type="Proteomes" id="UP000031977"/>
    </source>
</evidence>
<evidence type="ECO:0000259" key="1">
    <source>
        <dbReference type="PROSITE" id="PS51781"/>
    </source>
</evidence>
<protein>
    <recommendedName>
        <fullName evidence="1">SH3b domain-containing protein</fullName>
    </recommendedName>
</protein>
<evidence type="ECO:0000313" key="2">
    <source>
        <dbReference type="EMBL" id="KIN10601.1"/>
    </source>
</evidence>
<gene>
    <name evidence="2" type="ORF">SU60_13435</name>
</gene>
<dbReference type="Proteomes" id="UP000031977">
    <property type="component" value="Unassembled WGS sequence"/>
</dbReference>